<reference evidence="1" key="2">
    <citation type="submission" date="2023-07" db="EMBL/GenBank/DDBJ databases">
        <authorList>
            <person name="Aydin F."/>
            <person name="Tarhane S."/>
            <person name="Saticioglu I.B."/>
            <person name="Karakaya E."/>
            <person name="Abay S."/>
            <person name="Guran O."/>
            <person name="Bozkurt E."/>
            <person name="Uzum N."/>
            <person name="Olgun K."/>
            <person name="Jablonski D."/>
        </authorList>
    </citation>
    <scope>NUCLEOTIDE SEQUENCE</scope>
    <source>
        <strain evidence="1">Faydin-H75</strain>
    </source>
</reference>
<protein>
    <submittedName>
        <fullName evidence="2">Uncharacterized protein</fullName>
    </submittedName>
</protein>
<organism evidence="2 3">
    <name type="scientific">Helicobacter cappadocius</name>
    <dbReference type="NCBI Taxonomy" id="3063998"/>
    <lineage>
        <taxon>Bacteria</taxon>
        <taxon>Pseudomonadati</taxon>
        <taxon>Campylobacterota</taxon>
        <taxon>Epsilonproteobacteria</taxon>
        <taxon>Campylobacterales</taxon>
        <taxon>Helicobacteraceae</taxon>
        <taxon>Helicobacter</taxon>
    </lineage>
</organism>
<proteinExistence type="predicted"/>
<reference evidence="1 3" key="3">
    <citation type="journal article" date="2024" name="Syst. Appl. Microbiol.">
        <title>Helicobacter cappadocius sp. nov., from lizards: The first psychrotrophic Helicobacter species.</title>
        <authorList>
            <person name="Aydin F."/>
            <person name="Tarhane S."/>
            <person name="Karakaya E."/>
            <person name="Abay S."/>
            <person name="Kayman T."/>
            <person name="Guran O."/>
            <person name="Bozkurt E."/>
            <person name="Uzum N."/>
            <person name="Avci A."/>
            <person name="Olgun K."/>
            <person name="Jablonski D."/>
            <person name="Guran C."/>
            <person name="Burcin Saticioglu I."/>
        </authorList>
    </citation>
    <scope>NUCLEOTIDE SEQUENCE [LARGE SCALE GENOMIC DNA]</scope>
    <source>
        <strain evidence="1">Faydin-H75</strain>
        <strain evidence="3">faydin-H76</strain>
    </source>
</reference>
<name>A0AA90PQH6_9HELI</name>
<sequence length="160" mass="17975">MNVLNKYNQLNNRHCVENIKFLIENKVNFSIFCELSKVSFTPALPEEIFSKFGPFVLFVLAGYSFSSLVVTASSVEFEAGFGRDNIGSFVNVKIDGIIQLIVKDKKDDNVVLFSRNEVNEIFSEKEDKKDSLESSAAAIFSDPQNQKILKKIQKIKPGGK</sequence>
<reference evidence="2 4" key="1">
    <citation type="submission" date="2023-07" db="EMBL/GenBank/DDBJ databases">
        <title>Unpublished Manusciprt.</title>
        <authorList>
            <person name="Aydin F."/>
            <person name="Tarhane S."/>
            <person name="Saticioglu I.B."/>
            <person name="Karakaya E."/>
            <person name="Abay S."/>
            <person name="Guran O."/>
            <person name="Bozkurt E."/>
            <person name="Uzum N."/>
            <person name="Olgun K."/>
            <person name="Jablonski D."/>
        </authorList>
    </citation>
    <scope>NUCLEOTIDE SEQUENCE</scope>
    <source>
        <strain evidence="4">faydin-H75</strain>
        <strain evidence="2">Faydin-H76</strain>
    </source>
</reference>
<comment type="caution">
    <text evidence="2">The sequence shown here is derived from an EMBL/GenBank/DDBJ whole genome shotgun (WGS) entry which is preliminary data.</text>
</comment>
<evidence type="ECO:0000313" key="1">
    <source>
        <dbReference type="EMBL" id="MDO7252858.1"/>
    </source>
</evidence>
<dbReference type="Proteomes" id="UP001240777">
    <property type="component" value="Unassembled WGS sequence"/>
</dbReference>
<dbReference type="EMBL" id="JAUPEV010000003">
    <property type="protein sequence ID" value="MDO7252858.1"/>
    <property type="molecule type" value="Genomic_DNA"/>
</dbReference>
<dbReference type="AlphaFoldDB" id="A0AA90PQH6"/>
<accession>A0AA90PQH6</accession>
<keyword evidence="4" id="KW-1185">Reference proteome</keyword>
<dbReference type="Proteomes" id="UP001177258">
    <property type="component" value="Unassembled WGS sequence"/>
</dbReference>
<evidence type="ECO:0000313" key="2">
    <source>
        <dbReference type="EMBL" id="MDP2538901.1"/>
    </source>
</evidence>
<dbReference type="EMBL" id="JAUYZK010000004">
    <property type="protein sequence ID" value="MDP2538901.1"/>
    <property type="molecule type" value="Genomic_DNA"/>
</dbReference>
<dbReference type="RefSeq" id="WP_305516704.1">
    <property type="nucleotide sequence ID" value="NZ_JAUPEV010000003.1"/>
</dbReference>
<evidence type="ECO:0000313" key="3">
    <source>
        <dbReference type="Proteomes" id="UP001177258"/>
    </source>
</evidence>
<evidence type="ECO:0000313" key="4">
    <source>
        <dbReference type="Proteomes" id="UP001240777"/>
    </source>
</evidence>
<gene>
    <name evidence="1" type="ORF">Q5I04_02880</name>
    <name evidence="2" type="ORF">Q5I06_03810</name>
</gene>